<evidence type="ECO:0000313" key="1">
    <source>
        <dbReference type="EMBL" id="ATB30953.1"/>
    </source>
</evidence>
<dbReference type="EMBL" id="CP022163">
    <property type="protein sequence ID" value="ATB30953.1"/>
    <property type="molecule type" value="Genomic_DNA"/>
</dbReference>
<evidence type="ECO:0000313" key="2">
    <source>
        <dbReference type="Proteomes" id="UP000217289"/>
    </source>
</evidence>
<proteinExistence type="predicted"/>
<reference evidence="1 2" key="1">
    <citation type="submission" date="2017-06" db="EMBL/GenBank/DDBJ databases">
        <authorList>
            <person name="Kim H.J."/>
            <person name="Triplett B.A."/>
        </authorList>
    </citation>
    <scope>NUCLEOTIDE SEQUENCE [LARGE SCALE GENOMIC DNA]</scope>
    <source>
        <strain evidence="1 2">DSM 14713</strain>
    </source>
</reference>
<organism evidence="1 2">
    <name type="scientific">Melittangium boletus DSM 14713</name>
    <dbReference type="NCBI Taxonomy" id="1294270"/>
    <lineage>
        <taxon>Bacteria</taxon>
        <taxon>Pseudomonadati</taxon>
        <taxon>Myxococcota</taxon>
        <taxon>Myxococcia</taxon>
        <taxon>Myxococcales</taxon>
        <taxon>Cystobacterineae</taxon>
        <taxon>Archangiaceae</taxon>
        <taxon>Melittangium</taxon>
    </lineage>
</organism>
<gene>
    <name evidence="1" type="ORF">MEBOL_004415</name>
</gene>
<sequence length="227" mass="25588">MRPKPGDPLLESIPGPMPGFGSFDSYSDALIAACPKILSMPNATMGPVQAQDAQLRWRISREYCAWLYYTPDHKYEMSMLTDQSLPDDLDRRKSCVLPSVVDDRRYPADSLKYVFALHNHPYASTLSDNDIYSIVSKGLTHGFEVETRGGKVQLSVVAFFSNSNDLAKPRCDGFFQYIPLKSQLLKWSNTPTGWRCQQTGVVKWLTETEFHVEKKLVPCQSSRGDAP</sequence>
<dbReference type="AlphaFoldDB" id="A0A250II95"/>
<dbReference type="RefSeq" id="WP_245918737.1">
    <property type="nucleotide sequence ID" value="NZ_CP022163.1"/>
</dbReference>
<dbReference type="KEGG" id="mbd:MEBOL_004415"/>
<protein>
    <submittedName>
        <fullName evidence="1">Uncharacterized protein</fullName>
    </submittedName>
</protein>
<dbReference type="Proteomes" id="UP000217289">
    <property type="component" value="Chromosome"/>
</dbReference>
<keyword evidence="2" id="KW-1185">Reference proteome</keyword>
<accession>A0A250II95</accession>
<name>A0A250II95_9BACT</name>